<dbReference type="InterPro" id="IPR001128">
    <property type="entry name" value="Cyt_P450"/>
</dbReference>
<keyword evidence="4" id="KW-1185">Reference proteome</keyword>
<evidence type="ECO:0000256" key="2">
    <source>
        <dbReference type="RuleBase" id="RU000461"/>
    </source>
</evidence>
<organism evidence="3 4">
    <name type="scientific">Halalkalibacter krulwichiae</name>
    <dbReference type="NCBI Taxonomy" id="199441"/>
    <lineage>
        <taxon>Bacteria</taxon>
        <taxon>Bacillati</taxon>
        <taxon>Bacillota</taxon>
        <taxon>Bacilli</taxon>
        <taxon>Bacillales</taxon>
        <taxon>Bacillaceae</taxon>
        <taxon>Halalkalibacter</taxon>
    </lineage>
</organism>
<evidence type="ECO:0000313" key="4">
    <source>
        <dbReference type="Proteomes" id="UP000193006"/>
    </source>
</evidence>
<dbReference type="RefSeq" id="WP_169801093.1">
    <property type="nucleotide sequence ID" value="NZ_CP020814.1"/>
</dbReference>
<dbReference type="EC" id="1.14.-.-" evidence="3"/>
<dbReference type="GO" id="GO:0005506">
    <property type="term" value="F:iron ion binding"/>
    <property type="evidence" value="ECO:0007669"/>
    <property type="project" value="InterPro"/>
</dbReference>
<reference evidence="3 4" key="1">
    <citation type="submission" date="2017-04" db="EMBL/GenBank/DDBJ databases">
        <title>Bacillus krulwichiae AM31D Genome sequencing and assembly.</title>
        <authorList>
            <person name="Krulwich T.A."/>
            <person name="Anastor L."/>
            <person name="Ehrlich R."/>
            <person name="Ehrlich G.D."/>
            <person name="Janto B."/>
        </authorList>
    </citation>
    <scope>NUCLEOTIDE SEQUENCE [LARGE SCALE GENOMIC DNA]</scope>
    <source>
        <strain evidence="3 4">AM31D</strain>
    </source>
</reference>
<comment type="similarity">
    <text evidence="1 2">Belongs to the cytochrome P450 family.</text>
</comment>
<dbReference type="PANTHER" id="PTHR46696">
    <property type="entry name" value="P450, PUTATIVE (EUROFUNG)-RELATED"/>
    <property type="match status" value="1"/>
</dbReference>
<dbReference type="PRINTS" id="PR00359">
    <property type="entry name" value="BP450"/>
</dbReference>
<keyword evidence="2" id="KW-0479">Metal-binding</keyword>
<accession>A0A1X9M956</accession>
<dbReference type="Pfam" id="PF00067">
    <property type="entry name" value="p450"/>
    <property type="match status" value="1"/>
</dbReference>
<proteinExistence type="inferred from homology"/>
<sequence>MNNQNNTSQQKCPFHQGTIDLSLDSQDKLDERLTNDFDPTKKETFTSAHEEYKELRQRCPVAYSEAYDGFWALLKYEDIVNVLKDPNTYVTSVQNVVPKVSTTGRRPPLHLDPPEHTPYRRTLDPFFTDEKMNEIEPVIRKTTIDLLQPFINSGGGDICTEFSHQLPGYVFAQFFNLPTELGMKIREVTKLYVKALNEVDKPTIQEKSLELYDIARMIIQMRKEAPLDPTTDITSAFLARKYKGEPLPDELILGTIRQLIVVGMIAPVVFIGSMSVHLAENQDVQELLRNDPSLIPAAIEEYLRLFTPYRGFARTSKHDVEIRGRKIKKDEPIAVVFASANRDEEVFPNADKFILNRPNIKKHVAFGMGPHQCPGAPLARLILNITLKELLVRTKKLELDGEVIMTRFPEWGPVSVPLKVVN</sequence>
<dbReference type="Proteomes" id="UP000193006">
    <property type="component" value="Chromosome"/>
</dbReference>
<evidence type="ECO:0000256" key="1">
    <source>
        <dbReference type="ARBA" id="ARBA00010617"/>
    </source>
</evidence>
<dbReference type="STRING" id="199441.BkAM31D_08710"/>
<gene>
    <name evidence="3" type="ORF">BkAM31D_08710</name>
</gene>
<dbReference type="PANTHER" id="PTHR46696:SF6">
    <property type="entry name" value="P450, PUTATIVE (EUROFUNG)-RELATED"/>
    <property type="match status" value="1"/>
</dbReference>
<protein>
    <submittedName>
        <fullName evidence="3">Cytochrome P450-terp</fullName>
        <ecNumber evidence="3">1.14.-.-</ecNumber>
    </submittedName>
</protein>
<dbReference type="Gene3D" id="1.10.630.10">
    <property type="entry name" value="Cytochrome P450"/>
    <property type="match status" value="1"/>
</dbReference>
<evidence type="ECO:0000313" key="3">
    <source>
        <dbReference type="EMBL" id="ARK29938.1"/>
    </source>
</evidence>
<dbReference type="InterPro" id="IPR036396">
    <property type="entry name" value="Cyt_P450_sf"/>
</dbReference>
<dbReference type="GO" id="GO:0004497">
    <property type="term" value="F:monooxygenase activity"/>
    <property type="evidence" value="ECO:0007669"/>
    <property type="project" value="UniProtKB-KW"/>
</dbReference>
<keyword evidence="2" id="KW-0349">Heme</keyword>
<dbReference type="InterPro" id="IPR002397">
    <property type="entry name" value="Cyt_P450_B"/>
</dbReference>
<dbReference type="SUPFAM" id="SSF48264">
    <property type="entry name" value="Cytochrome P450"/>
    <property type="match status" value="1"/>
</dbReference>
<dbReference type="AlphaFoldDB" id="A0A1X9M956"/>
<keyword evidence="2 3" id="KW-0560">Oxidoreductase</keyword>
<dbReference type="KEGG" id="bkw:BkAM31D_08710"/>
<dbReference type="GO" id="GO:0016705">
    <property type="term" value="F:oxidoreductase activity, acting on paired donors, with incorporation or reduction of molecular oxygen"/>
    <property type="evidence" value="ECO:0007669"/>
    <property type="project" value="InterPro"/>
</dbReference>
<name>A0A1X9M956_9BACI</name>
<dbReference type="InterPro" id="IPR017972">
    <property type="entry name" value="Cyt_P450_CS"/>
</dbReference>
<keyword evidence="2" id="KW-0408">Iron</keyword>
<keyword evidence="2" id="KW-0503">Monooxygenase</keyword>
<dbReference type="EMBL" id="CP020814">
    <property type="protein sequence ID" value="ARK29938.1"/>
    <property type="molecule type" value="Genomic_DNA"/>
</dbReference>
<dbReference type="GO" id="GO:0020037">
    <property type="term" value="F:heme binding"/>
    <property type="evidence" value="ECO:0007669"/>
    <property type="project" value="InterPro"/>
</dbReference>
<dbReference type="PROSITE" id="PS00086">
    <property type="entry name" value="CYTOCHROME_P450"/>
    <property type="match status" value="1"/>
</dbReference>